<dbReference type="EMBL" id="SOCA01000005">
    <property type="protein sequence ID" value="TDU69218.1"/>
    <property type="molecule type" value="Genomic_DNA"/>
</dbReference>
<feature type="domain" description="MacB-like periplasmic core" evidence="9">
    <location>
        <begin position="522"/>
        <end position="727"/>
    </location>
</feature>
<evidence type="ECO:0000256" key="6">
    <source>
        <dbReference type="SAM" id="Phobius"/>
    </source>
</evidence>
<dbReference type="Proteomes" id="UP000295662">
    <property type="component" value="Unassembled WGS sequence"/>
</dbReference>
<comment type="subcellular location">
    <subcellularLocation>
        <location evidence="1">Cell membrane</location>
        <topology evidence="1">Multi-pass membrane protein</topology>
    </subcellularLocation>
</comment>
<dbReference type="InterPro" id="IPR025857">
    <property type="entry name" value="MacB_PCD"/>
</dbReference>
<dbReference type="OrthoDB" id="9770826at2"/>
<dbReference type="SUPFAM" id="SSF159245">
    <property type="entry name" value="AttH-like"/>
    <property type="match status" value="1"/>
</dbReference>
<dbReference type="AlphaFoldDB" id="A0A4R7RW41"/>
<evidence type="ECO:0000259" key="7">
    <source>
        <dbReference type="Pfam" id="PF02687"/>
    </source>
</evidence>
<feature type="transmembrane region" description="Helical" evidence="6">
    <location>
        <begin position="466"/>
        <end position="486"/>
    </location>
</feature>
<dbReference type="Gene3D" id="2.40.370.10">
    <property type="entry name" value="AttH-like domain"/>
    <property type="match status" value="2"/>
</dbReference>
<gene>
    <name evidence="10" type="ORF">EI77_02866</name>
</gene>
<keyword evidence="2" id="KW-1003">Cell membrane</keyword>
<feature type="domain" description="AttH" evidence="8">
    <location>
        <begin position="922"/>
        <end position="1091"/>
    </location>
</feature>
<evidence type="ECO:0000256" key="2">
    <source>
        <dbReference type="ARBA" id="ARBA00022475"/>
    </source>
</evidence>
<dbReference type="InterPro" id="IPR023374">
    <property type="entry name" value="AttH-like_dom_sf"/>
</dbReference>
<evidence type="ECO:0000256" key="4">
    <source>
        <dbReference type="ARBA" id="ARBA00022989"/>
    </source>
</evidence>
<feature type="transmembrane region" description="Helical" evidence="6">
    <location>
        <begin position="519"/>
        <end position="543"/>
    </location>
</feature>
<dbReference type="PANTHER" id="PTHR38591:SF1">
    <property type="entry name" value="BLL1000 PROTEIN"/>
    <property type="match status" value="1"/>
</dbReference>
<organism evidence="10 11">
    <name type="scientific">Prosthecobacter fusiformis</name>
    <dbReference type="NCBI Taxonomy" id="48464"/>
    <lineage>
        <taxon>Bacteria</taxon>
        <taxon>Pseudomonadati</taxon>
        <taxon>Verrucomicrobiota</taxon>
        <taxon>Verrucomicrobiia</taxon>
        <taxon>Verrucomicrobiales</taxon>
        <taxon>Verrucomicrobiaceae</taxon>
        <taxon>Prosthecobacter</taxon>
    </lineage>
</organism>
<dbReference type="Pfam" id="PF07143">
    <property type="entry name" value="CrtC"/>
    <property type="match status" value="1"/>
</dbReference>
<feature type="transmembrane region" description="Helical" evidence="6">
    <location>
        <begin position="38"/>
        <end position="57"/>
    </location>
</feature>
<evidence type="ECO:0000256" key="5">
    <source>
        <dbReference type="ARBA" id="ARBA00023136"/>
    </source>
</evidence>
<dbReference type="Pfam" id="PF12704">
    <property type="entry name" value="MacB_PCD"/>
    <property type="match status" value="2"/>
</dbReference>
<keyword evidence="5 6" id="KW-0472">Membrane</keyword>
<dbReference type="GO" id="GO:0016787">
    <property type="term" value="F:hydrolase activity"/>
    <property type="evidence" value="ECO:0007669"/>
    <property type="project" value="UniProtKB-KW"/>
</dbReference>
<name>A0A4R7RW41_9BACT</name>
<dbReference type="PANTHER" id="PTHR38591">
    <property type="entry name" value="HYDROLASE"/>
    <property type="match status" value="1"/>
</dbReference>
<feature type="transmembrane region" description="Helical" evidence="6">
    <location>
        <begin position="388"/>
        <end position="408"/>
    </location>
</feature>
<evidence type="ECO:0000259" key="8">
    <source>
        <dbReference type="Pfam" id="PF07143"/>
    </source>
</evidence>
<keyword evidence="3 6" id="KW-0812">Transmembrane</keyword>
<feature type="transmembrane region" description="Helical" evidence="6">
    <location>
        <begin position="437"/>
        <end position="454"/>
    </location>
</feature>
<accession>A0A4R7RW41</accession>
<dbReference type="Pfam" id="PF17186">
    <property type="entry name" value="Lipocalin_9"/>
    <property type="match status" value="1"/>
</dbReference>
<evidence type="ECO:0000256" key="1">
    <source>
        <dbReference type="ARBA" id="ARBA00004651"/>
    </source>
</evidence>
<protein>
    <submittedName>
        <fullName evidence="10">Putative secreted hydrolase</fullName>
    </submittedName>
</protein>
<feature type="transmembrane region" description="Helical" evidence="6">
    <location>
        <begin position="811"/>
        <end position="835"/>
    </location>
</feature>
<feature type="domain" description="MacB-like periplasmic core" evidence="9">
    <location>
        <begin position="37"/>
        <end position="262"/>
    </location>
</feature>
<reference evidence="10 11" key="1">
    <citation type="submission" date="2019-03" db="EMBL/GenBank/DDBJ databases">
        <title>Genomic Encyclopedia of Archaeal and Bacterial Type Strains, Phase II (KMG-II): from individual species to whole genera.</title>
        <authorList>
            <person name="Goeker M."/>
        </authorList>
    </citation>
    <scope>NUCLEOTIDE SEQUENCE [LARGE SCALE GENOMIC DNA]</scope>
    <source>
        <strain evidence="10 11">ATCC 25309</strain>
    </source>
</reference>
<feature type="transmembrane region" description="Helical" evidence="6">
    <location>
        <begin position="337"/>
        <end position="357"/>
    </location>
</feature>
<dbReference type="GO" id="GO:0005886">
    <property type="term" value="C:plasma membrane"/>
    <property type="evidence" value="ECO:0007669"/>
    <property type="project" value="UniProtKB-SubCell"/>
</dbReference>
<sequence length="1239" mass="133806">MEVLNQEPMSESGRMTRASSLFVQFILRPMRKEPARTALTALGVMLGVAVMLAIQLANSGSLRGFSAALDAVSGKAALEITAPPLGVDETLLPGMSWLREYGIATPVIESDVMAVVGEGREMLRIIGVDAMRDPALRDYAVAEGNSSGSSSATGMELMALLGKPDSLLITSTFAERHELQAGDKIKLQIGDRERLCSITAILGKSGQKGKGGTQSALAAQSLAIMDIANAQVILGKAGRVDRVELRLHEGIPVENAEQEVKQRMSKGLSVQRPQRRSAAVEKMLAAFHFNLTMLSGIALVVGVFLIYNTVSVAVMTRRREIGMLRTLGVTRGQVLRLFLGEAALLGLIGAVLGVPLAKVLAEAAIALTSTTVDTLYVATAAQVPELAWQHWVMALGIALPLSLLAAALPAREASRVTPVEAMRSDAGMLSDAHRSSLWKAAVPAVLCLIAGYVAAGQPAVSGLPLWGYFACLCAIAGMSLLVPFVLRGTAEILRGFLGRCFGIEGRLAASQIRASTHRLSVSVAALAVSLALTVAIAVMVGSFRQTVLYWVDQTLGADLYIRPGTPPRSQSPPTFSEPTLKILREHPAVLAFDGHRSMDIPYQDRIIKLGAGDFDVQMQHGRIALKTRGNAKAILEQAKAKGEVFISESFALRFKVREGDAVTLSTPKGEHAFRVAAQFYDYSNDSGTLTMDKTLFNSWFGESQPTHVAIYLKPGFDAEAVKTELVQQLDGRGFVAIFTNAGLRQEVLRIFDSTFAITWALEIIAILVAMAGVAATMMTLVLERKDEIRLLRIAGAEASQVRRTIVIESGLLGAVSQGLGLVVGMLLSLVLIHVINPQSFGWSIQFYTPWLFLLGSTLLTVIGTMIAGLWPARRSVSRTFIACAVLVLLCPAAASAQEWKPSRPGYEYVFPRDHGQHPEHKIEWWYFTGNLNSKEGRRFGYQLTFFRIGAVAKPEVDSSWALRDVWMAHLAVTDAAGKEYHHADRLNRAGPGLAGATEQRVWNEDWECLTKPEGKFTLSAGDHDFSIELELYSGKPAVIHGEAGISQKGATPGNASHYYSLTRMPTSGSIRLGAETFEVTGESWMDHEFGTSFLEKGTRGWDWFSAQLSDGSELMLFQLRGDASVDSSAGTWIGPDGQVVALTAKDFKLTPGKIWKSPGGAAYPIEWRIEVPSQGLSLTSTAVLPNQEFRADTTPGLGYWEGAVDYSGKAGEKTVSGQGYLEMTGYSGRAMSLWFGQEE</sequence>
<comment type="caution">
    <text evidence="10">The sequence shown here is derived from an EMBL/GenBank/DDBJ whole genome shotgun (WGS) entry which is preliminary data.</text>
</comment>
<evidence type="ECO:0000256" key="3">
    <source>
        <dbReference type="ARBA" id="ARBA00022692"/>
    </source>
</evidence>
<evidence type="ECO:0000259" key="9">
    <source>
        <dbReference type="Pfam" id="PF12704"/>
    </source>
</evidence>
<proteinExistence type="predicted"/>
<keyword evidence="11" id="KW-1185">Reference proteome</keyword>
<feature type="domain" description="ABC3 transporter permease C-terminal" evidence="7">
    <location>
        <begin position="763"/>
        <end position="877"/>
    </location>
</feature>
<feature type="transmembrane region" description="Helical" evidence="6">
    <location>
        <begin position="847"/>
        <end position="869"/>
    </location>
</feature>
<keyword evidence="4 6" id="KW-1133">Transmembrane helix</keyword>
<feature type="transmembrane region" description="Helical" evidence="6">
    <location>
        <begin position="876"/>
        <end position="894"/>
    </location>
</feature>
<keyword evidence="10" id="KW-0378">Hydrolase</keyword>
<feature type="domain" description="ABC3 transporter permease C-terminal" evidence="7">
    <location>
        <begin position="293"/>
        <end position="418"/>
    </location>
</feature>
<feature type="transmembrane region" description="Helical" evidence="6">
    <location>
        <begin position="759"/>
        <end position="782"/>
    </location>
</feature>
<evidence type="ECO:0000313" key="11">
    <source>
        <dbReference type="Proteomes" id="UP000295662"/>
    </source>
</evidence>
<feature type="transmembrane region" description="Helical" evidence="6">
    <location>
        <begin position="293"/>
        <end position="316"/>
    </location>
</feature>
<dbReference type="InterPro" id="IPR003838">
    <property type="entry name" value="ABC3_permease_C"/>
</dbReference>
<dbReference type="Pfam" id="PF02687">
    <property type="entry name" value="FtsX"/>
    <property type="match status" value="2"/>
</dbReference>
<dbReference type="InterPro" id="IPR010791">
    <property type="entry name" value="AttH_dom"/>
</dbReference>
<evidence type="ECO:0000313" key="10">
    <source>
        <dbReference type="EMBL" id="TDU69218.1"/>
    </source>
</evidence>